<dbReference type="Gene3D" id="2.30.29.30">
    <property type="entry name" value="Pleckstrin-homology domain (PH domain)/Phosphotyrosine-binding domain (PTB)"/>
    <property type="match status" value="1"/>
</dbReference>
<feature type="compositionally biased region" description="Polar residues" evidence="2">
    <location>
        <begin position="566"/>
        <end position="579"/>
    </location>
</feature>
<protein>
    <recommendedName>
        <fullName evidence="7">PH domain-containing protein</fullName>
    </recommendedName>
</protein>
<evidence type="ECO:0000259" key="3">
    <source>
        <dbReference type="Pfam" id="PF20399"/>
    </source>
</evidence>
<feature type="compositionally biased region" description="Low complexity" evidence="2">
    <location>
        <begin position="352"/>
        <end position="369"/>
    </location>
</feature>
<evidence type="ECO:0000313" key="5">
    <source>
        <dbReference type="EMBL" id="KAJ3180053.1"/>
    </source>
</evidence>
<dbReference type="Gene3D" id="1.20.1270.60">
    <property type="entry name" value="Arfaptin homology (AH) domain/BAR domain"/>
    <property type="match status" value="1"/>
</dbReference>
<feature type="compositionally biased region" description="Low complexity" evidence="2">
    <location>
        <begin position="489"/>
        <end position="506"/>
    </location>
</feature>
<evidence type="ECO:0000256" key="1">
    <source>
        <dbReference type="ARBA" id="ARBA00022553"/>
    </source>
</evidence>
<sequence length="670" mass="73108">MSSVRPSVDSVGPPVEKAPYAGNPTHGLVPLSATEIFLVRLGGWATLVRRLITQFEMIVEHHKRLSEAYGKCARDFAAPVQTKDGDNVFGRQETCQYLFTNIQSSHIKAAQENNEAGAMLETHVVPNLRALLVDLRRKASDSDKDWVSLDRELARDKDTYVKLAAQLKSALARHHGEASDVSDKDPTVDPWAANISLKRHIATCVLKQDHYRAVLLAQQEHFATFESTIVQTLRVTLSAFFDWQKKDLDASQDIFKKLKATLHTLDAGKDWDSFRARHADLIIEKDVPTLKENDIDYDGRQDALIAPHKEGMLLRKDTGIKFGFRKQWKDTLVVVTSANYLHALPTTFSQSATSLSSSSLGEGEETGPSKNDPELSLYLPDCAVGPLMMNEKEPEEFVIQQKAGGMFGGEKKHKFKGADMDQSAMWWAYLSERVRMAQPRPKRVATAPVTSSPSPHRTSTSTDARTSAEERHVSAAPRSKPQEARGHPAKQVAPVVAAAASQPVIATRTSSTGPAATAEARPVHRAGDAKPQYHDEDGDDFEIGRPQTRLPNSHQASDDDEDDNLPLQQQRPTISTKFNTADPSLSLAQQMEAALSSTTAAADATSGQNPSVSAGADTGFADFASPHGHTDAEMWSSPVADFKWEAPPKAVGVGLGGMVDEDELGAGAWA</sequence>
<dbReference type="PANTHER" id="PTHR31941:SF1">
    <property type="entry name" value="CYTOSKELETAL SIGNALING PROTEIN SLM1"/>
    <property type="match status" value="1"/>
</dbReference>
<feature type="compositionally biased region" description="Low complexity" evidence="2">
    <location>
        <begin position="448"/>
        <end position="465"/>
    </location>
</feature>
<dbReference type="InterPro" id="IPR027267">
    <property type="entry name" value="AH/BAR_dom_sf"/>
</dbReference>
<name>A0AAD5TRE8_9FUNG</name>
<evidence type="ECO:0000256" key="2">
    <source>
        <dbReference type="SAM" id="MobiDB-lite"/>
    </source>
</evidence>
<comment type="caution">
    <text evidence="5">The sequence shown here is derived from an EMBL/GenBank/DDBJ whole genome shotgun (WGS) entry which is preliminary data.</text>
</comment>
<reference evidence="5" key="1">
    <citation type="submission" date="2020-05" db="EMBL/GenBank/DDBJ databases">
        <title>Phylogenomic resolution of chytrid fungi.</title>
        <authorList>
            <person name="Stajich J.E."/>
            <person name="Amses K."/>
            <person name="Simmons R."/>
            <person name="Seto K."/>
            <person name="Myers J."/>
            <person name="Bonds A."/>
            <person name="Quandt C.A."/>
            <person name="Barry K."/>
            <person name="Liu P."/>
            <person name="Grigoriev I."/>
            <person name="Longcore J.E."/>
            <person name="James T.Y."/>
        </authorList>
    </citation>
    <scope>NUCLEOTIDE SEQUENCE</scope>
    <source>
        <strain evidence="5">JEL0379</strain>
    </source>
</reference>
<dbReference type="PANTHER" id="PTHR31941">
    <property type="entry name" value="CYTOSKELETAL SIGNALING PROTEIN SLM1"/>
    <property type="match status" value="1"/>
</dbReference>
<gene>
    <name evidence="5" type="ORF">HDU87_002276</name>
</gene>
<keyword evidence="1" id="KW-0597">Phosphoprotein</keyword>
<accession>A0AAD5TRE8</accession>
<dbReference type="AlphaFoldDB" id="A0AAD5TRE8"/>
<dbReference type="InterPro" id="IPR046868">
    <property type="entry name" value="BAR_4"/>
</dbReference>
<dbReference type="Proteomes" id="UP001212152">
    <property type="component" value="Unassembled WGS sequence"/>
</dbReference>
<evidence type="ECO:0000259" key="4">
    <source>
        <dbReference type="Pfam" id="PF20400"/>
    </source>
</evidence>
<feature type="domain" description="SLM1/RGC1-like PH" evidence="3">
    <location>
        <begin position="297"/>
        <end position="402"/>
    </location>
</feature>
<feature type="region of interest" description="Disordered" evidence="2">
    <location>
        <begin position="1"/>
        <end position="24"/>
    </location>
</feature>
<feature type="region of interest" description="Disordered" evidence="2">
    <location>
        <begin position="599"/>
        <end position="632"/>
    </location>
</feature>
<feature type="domain" description="SLM1/RGC1-like BAR-like" evidence="4">
    <location>
        <begin position="96"/>
        <end position="278"/>
    </location>
</feature>
<dbReference type="InterPro" id="IPR011993">
    <property type="entry name" value="PH-like_dom_sf"/>
</dbReference>
<dbReference type="SUPFAM" id="SSF103657">
    <property type="entry name" value="BAR/IMD domain-like"/>
    <property type="match status" value="1"/>
</dbReference>
<dbReference type="Pfam" id="PF20400">
    <property type="entry name" value="BAR_4"/>
    <property type="match status" value="1"/>
</dbReference>
<dbReference type="EMBL" id="JADGJQ010000018">
    <property type="protein sequence ID" value="KAJ3180053.1"/>
    <property type="molecule type" value="Genomic_DNA"/>
</dbReference>
<dbReference type="InterPro" id="IPR046869">
    <property type="entry name" value="SLM1/RGC1-like_PH"/>
</dbReference>
<feature type="region of interest" description="Disordered" evidence="2">
    <location>
        <begin position="352"/>
        <end position="376"/>
    </location>
</feature>
<evidence type="ECO:0008006" key="7">
    <source>
        <dbReference type="Google" id="ProtNLM"/>
    </source>
</evidence>
<proteinExistence type="predicted"/>
<dbReference type="Pfam" id="PF20399">
    <property type="entry name" value="PH_20"/>
    <property type="match status" value="1"/>
</dbReference>
<organism evidence="5 6">
    <name type="scientific">Geranomyces variabilis</name>
    <dbReference type="NCBI Taxonomy" id="109894"/>
    <lineage>
        <taxon>Eukaryota</taxon>
        <taxon>Fungi</taxon>
        <taxon>Fungi incertae sedis</taxon>
        <taxon>Chytridiomycota</taxon>
        <taxon>Chytridiomycota incertae sedis</taxon>
        <taxon>Chytridiomycetes</taxon>
        <taxon>Spizellomycetales</taxon>
        <taxon>Powellomycetaceae</taxon>
        <taxon>Geranomyces</taxon>
    </lineage>
</organism>
<keyword evidence="6" id="KW-1185">Reference proteome</keyword>
<feature type="compositionally biased region" description="Basic and acidic residues" evidence="2">
    <location>
        <begin position="521"/>
        <end position="535"/>
    </location>
</feature>
<evidence type="ECO:0000313" key="6">
    <source>
        <dbReference type="Proteomes" id="UP001212152"/>
    </source>
</evidence>
<feature type="region of interest" description="Disordered" evidence="2">
    <location>
        <begin position="439"/>
        <end position="579"/>
    </location>
</feature>